<gene>
    <name evidence="2" type="ORF">HYALB_00004273</name>
</gene>
<evidence type="ECO:0000256" key="1">
    <source>
        <dbReference type="SAM" id="MobiDB-lite"/>
    </source>
</evidence>
<feature type="compositionally biased region" description="Basic and acidic residues" evidence="1">
    <location>
        <begin position="558"/>
        <end position="567"/>
    </location>
</feature>
<feature type="compositionally biased region" description="Low complexity" evidence="1">
    <location>
        <begin position="178"/>
        <end position="212"/>
    </location>
</feature>
<dbReference type="Proteomes" id="UP000701801">
    <property type="component" value="Unassembled WGS sequence"/>
</dbReference>
<feature type="compositionally biased region" description="Low complexity" evidence="1">
    <location>
        <begin position="291"/>
        <end position="301"/>
    </location>
</feature>
<feature type="compositionally biased region" description="Polar residues" evidence="1">
    <location>
        <begin position="302"/>
        <end position="319"/>
    </location>
</feature>
<organism evidence="2 3">
    <name type="scientific">Hymenoscyphus albidus</name>
    <dbReference type="NCBI Taxonomy" id="595503"/>
    <lineage>
        <taxon>Eukaryota</taxon>
        <taxon>Fungi</taxon>
        <taxon>Dikarya</taxon>
        <taxon>Ascomycota</taxon>
        <taxon>Pezizomycotina</taxon>
        <taxon>Leotiomycetes</taxon>
        <taxon>Helotiales</taxon>
        <taxon>Helotiaceae</taxon>
        <taxon>Hymenoscyphus</taxon>
    </lineage>
</organism>
<dbReference type="OrthoDB" id="3944128at2759"/>
<feature type="compositionally biased region" description="Polar residues" evidence="1">
    <location>
        <begin position="584"/>
        <end position="596"/>
    </location>
</feature>
<feature type="region of interest" description="Disordered" evidence="1">
    <location>
        <begin position="548"/>
        <end position="567"/>
    </location>
</feature>
<accession>A0A9N9Q594</accession>
<keyword evidence="3" id="KW-1185">Reference proteome</keyword>
<evidence type="ECO:0000313" key="3">
    <source>
        <dbReference type="Proteomes" id="UP000701801"/>
    </source>
</evidence>
<feature type="compositionally biased region" description="Polar residues" evidence="1">
    <location>
        <begin position="235"/>
        <end position="252"/>
    </location>
</feature>
<dbReference type="AlphaFoldDB" id="A0A9N9Q594"/>
<feature type="compositionally biased region" description="Low complexity" evidence="1">
    <location>
        <begin position="324"/>
        <end position="342"/>
    </location>
</feature>
<protein>
    <submittedName>
        <fullName evidence="2">Uncharacterized protein</fullName>
    </submittedName>
</protein>
<feature type="region of interest" description="Disordered" evidence="1">
    <location>
        <begin position="144"/>
        <end position="355"/>
    </location>
</feature>
<comment type="caution">
    <text evidence="2">The sequence shown here is derived from an EMBL/GenBank/DDBJ whole genome shotgun (WGS) entry which is preliminary data.</text>
</comment>
<proteinExistence type="predicted"/>
<sequence>MAAYMKCNPFSAGFFGPTMTNLIQPFDLTKVSIRKTKEGVSSRPTIDFGWAESMGISEGLSQLKLSDLQTNCSTENESQCIPRIKFFQGRADVVNTLAGPYWCNCPWLGEGISIPRFSGLGAIPYVLQFNANLFPITPDAPAATPEPPVHPAIFPAASLNPPSAPNTALNPAPTPQFNNPALHNLPPNNNRPPKNFSPKDNPSENSSPSPEDNSPPAPVKINNNLLENSPLPDDNPSTHPDSKPASDNTESDINPHANIATPSGPVPFENPKSAGAGSSTNNGEPAKKLSSDIPSPDQSSPFTVNKPTEIFETTNNQFPGSIEIPGNSISPANNIPNNIQQSDPNQPNHPDQPKLPTPIAVATYNGNNVISAIPGTSNTPPTFLLPGGSTLQSDQVLTVPNNNAGGNPIIISLSLAFSNENARPSPIPNLVISTLNAPSGTTITPSALLKTDPIITPVPDGKAIIYNLKTLIKGGPVVTLPNLNAVASYGSDGVIIQYPGGSVSTISNLGPIPTKATNGPIFGQKKDITLEAGSLVNSAVSSGITPTSVRIQSMSKPPKSESTVEGKHAEGTLVSSVVSGMNTPTSTGIQGVSKTPGSGLLLGETPTAAPTSEAKGSGQGSGKGNAASSKSDCTKSGVRFFSWGMISVIIFASFYDLGG</sequence>
<name>A0A9N9Q594_9HELO</name>
<evidence type="ECO:0000313" key="2">
    <source>
        <dbReference type="EMBL" id="CAG8975212.1"/>
    </source>
</evidence>
<feature type="compositionally biased region" description="Low complexity" evidence="1">
    <location>
        <begin position="155"/>
        <end position="171"/>
    </location>
</feature>
<feature type="region of interest" description="Disordered" evidence="1">
    <location>
        <begin position="584"/>
        <end position="633"/>
    </location>
</feature>
<feature type="compositionally biased region" description="Polar residues" evidence="1">
    <location>
        <begin position="548"/>
        <end position="557"/>
    </location>
</feature>
<dbReference type="EMBL" id="CAJVRM010000128">
    <property type="protein sequence ID" value="CAG8975212.1"/>
    <property type="molecule type" value="Genomic_DNA"/>
</dbReference>
<reference evidence="2" key="1">
    <citation type="submission" date="2021-07" db="EMBL/GenBank/DDBJ databases">
        <authorList>
            <person name="Durling M."/>
        </authorList>
    </citation>
    <scope>NUCLEOTIDE SEQUENCE</scope>
</reference>